<protein>
    <submittedName>
        <fullName evidence="2">Uncharacterized protein</fullName>
    </submittedName>
</protein>
<keyword evidence="3" id="KW-1185">Reference proteome</keyword>
<evidence type="ECO:0000256" key="1">
    <source>
        <dbReference type="SAM" id="MobiDB-lite"/>
    </source>
</evidence>
<dbReference type="EMBL" id="JAJSOF020000015">
    <property type="protein sequence ID" value="KAJ4442182.1"/>
    <property type="molecule type" value="Genomic_DNA"/>
</dbReference>
<accession>A0ABQ8T6S6</accession>
<proteinExistence type="predicted"/>
<gene>
    <name evidence="2" type="ORF">ANN_12048</name>
</gene>
<comment type="caution">
    <text evidence="2">The sequence shown here is derived from an EMBL/GenBank/DDBJ whole genome shotgun (WGS) entry which is preliminary data.</text>
</comment>
<dbReference type="Proteomes" id="UP001148838">
    <property type="component" value="Unassembled WGS sequence"/>
</dbReference>
<evidence type="ECO:0000313" key="2">
    <source>
        <dbReference type="EMBL" id="KAJ4442182.1"/>
    </source>
</evidence>
<feature type="region of interest" description="Disordered" evidence="1">
    <location>
        <begin position="152"/>
        <end position="187"/>
    </location>
</feature>
<organism evidence="2 3">
    <name type="scientific">Periplaneta americana</name>
    <name type="common">American cockroach</name>
    <name type="synonym">Blatta americana</name>
    <dbReference type="NCBI Taxonomy" id="6978"/>
    <lineage>
        <taxon>Eukaryota</taxon>
        <taxon>Metazoa</taxon>
        <taxon>Ecdysozoa</taxon>
        <taxon>Arthropoda</taxon>
        <taxon>Hexapoda</taxon>
        <taxon>Insecta</taxon>
        <taxon>Pterygota</taxon>
        <taxon>Neoptera</taxon>
        <taxon>Polyneoptera</taxon>
        <taxon>Dictyoptera</taxon>
        <taxon>Blattodea</taxon>
        <taxon>Blattoidea</taxon>
        <taxon>Blattidae</taxon>
        <taxon>Blattinae</taxon>
        <taxon>Periplaneta</taxon>
    </lineage>
</organism>
<sequence length="187" mass="20197">MAGLCEGGNEPPGSLKASNSVGRLAGLLIRSCVRAWVGSPFGLWFLLRFSPAVGLKPDGLWRVLGINPFDLITWLGFPRFPHQKANAGTHFDIGCHARIPTRNTILRWVASFRITGSTLKKKSPGRNSIALRLSEATVRSRALRLLSLGPFEGPVKGPDRPAEAAGGRPHAEAEVDDHPTRMEVSCG</sequence>
<reference evidence="2 3" key="1">
    <citation type="journal article" date="2022" name="Allergy">
        <title>Genome assembly and annotation of Periplaneta americana reveal a comprehensive cockroach allergen profile.</title>
        <authorList>
            <person name="Wang L."/>
            <person name="Xiong Q."/>
            <person name="Saelim N."/>
            <person name="Wang L."/>
            <person name="Nong W."/>
            <person name="Wan A.T."/>
            <person name="Shi M."/>
            <person name="Liu X."/>
            <person name="Cao Q."/>
            <person name="Hui J.H.L."/>
            <person name="Sookrung N."/>
            <person name="Leung T.F."/>
            <person name="Tungtrongchitr A."/>
            <person name="Tsui S.K.W."/>
        </authorList>
    </citation>
    <scope>NUCLEOTIDE SEQUENCE [LARGE SCALE GENOMIC DNA]</scope>
    <source>
        <strain evidence="2">PWHHKU_190912</strain>
    </source>
</reference>
<feature type="compositionally biased region" description="Basic and acidic residues" evidence="1">
    <location>
        <begin position="169"/>
        <end position="181"/>
    </location>
</feature>
<evidence type="ECO:0000313" key="3">
    <source>
        <dbReference type="Proteomes" id="UP001148838"/>
    </source>
</evidence>
<name>A0ABQ8T6S6_PERAM</name>